<protein>
    <submittedName>
        <fullName evidence="1">Uncharacterized protein</fullName>
    </submittedName>
</protein>
<dbReference type="InterPro" id="IPR052042">
    <property type="entry name" value="Tail_sheath_structural"/>
</dbReference>
<dbReference type="RefSeq" id="WP_213371529.1">
    <property type="nucleotide sequence ID" value="NZ_BSFJ01000052.1"/>
</dbReference>
<sequence length="489" mass="51975">MAALTKNHGVRFLDAGEDARTVVTPDFSTITIVAPADEANPSIFPLETNVHLYGDEADKIAQLGDAGEIGDAIDDLLSEGIAASILVRRVEKMETRNEQLGAIIGDPSDRTGLWGLLDARAQTLVRPGLVISPGFTNDSLVGATLVTMTAQGTGYSQATATFASAGAMVVPTGTCVIEDGKVIGVQIDNAGIGIVGAVTCTIAGDGEGATCTVATGPAANPVALAMSAVCKRLLAIGIVDGPNLDRTAAGLWAERLRRDDGRYLYPIDPAVRRFAVLDGSDDTILTRPGSTTVAALFAKRDRARAGPYWSPENQTSSGIVGTARPISYYDGEVDHEANFLVSTCGVNTFIEGKELFGSETLSNDTNWRFVNKVRTENAIRASLPGALRKWRGENFTAHNALMVVKTVEQFLDELVALGAVLGYTRYFDRALNPNANMRQGILRIELPHENTPILSDMQFGMRPYSPAFDILAADIQRALGGYDAITLAA</sequence>
<dbReference type="EMBL" id="BSFJ01000052">
    <property type="protein sequence ID" value="GLK74687.1"/>
    <property type="molecule type" value="Genomic_DNA"/>
</dbReference>
<evidence type="ECO:0000313" key="1">
    <source>
        <dbReference type="EMBL" id="GLK74687.1"/>
    </source>
</evidence>
<dbReference type="Proteomes" id="UP001143370">
    <property type="component" value="Unassembled WGS sequence"/>
</dbReference>
<comment type="caution">
    <text evidence="1">The sequence shown here is derived from an EMBL/GenBank/DDBJ whole genome shotgun (WGS) entry which is preliminary data.</text>
</comment>
<organism evidence="1 2">
    <name type="scientific">Ancylobacter dichloromethanicus</name>
    <dbReference type="NCBI Taxonomy" id="518825"/>
    <lineage>
        <taxon>Bacteria</taxon>
        <taxon>Pseudomonadati</taxon>
        <taxon>Pseudomonadota</taxon>
        <taxon>Alphaproteobacteria</taxon>
        <taxon>Hyphomicrobiales</taxon>
        <taxon>Xanthobacteraceae</taxon>
        <taxon>Ancylobacter</taxon>
    </lineage>
</organism>
<reference evidence="1" key="1">
    <citation type="journal article" date="2014" name="Int. J. Syst. Evol. Microbiol.">
        <title>Complete genome sequence of Corynebacterium casei LMG S-19264T (=DSM 44701T), isolated from a smear-ripened cheese.</title>
        <authorList>
            <consortium name="US DOE Joint Genome Institute (JGI-PGF)"/>
            <person name="Walter F."/>
            <person name="Albersmeier A."/>
            <person name="Kalinowski J."/>
            <person name="Ruckert C."/>
        </authorList>
    </citation>
    <scope>NUCLEOTIDE SEQUENCE</scope>
    <source>
        <strain evidence="1">VKM B-2484</strain>
    </source>
</reference>
<accession>A0A9W6JCE5</accession>
<reference evidence="1" key="2">
    <citation type="submission" date="2023-01" db="EMBL/GenBank/DDBJ databases">
        <authorList>
            <person name="Sun Q."/>
            <person name="Evtushenko L."/>
        </authorList>
    </citation>
    <scope>NUCLEOTIDE SEQUENCE</scope>
    <source>
        <strain evidence="1">VKM B-2484</strain>
    </source>
</reference>
<proteinExistence type="predicted"/>
<evidence type="ECO:0000313" key="2">
    <source>
        <dbReference type="Proteomes" id="UP001143370"/>
    </source>
</evidence>
<dbReference type="PANTHER" id="PTHR35861">
    <property type="match status" value="1"/>
</dbReference>
<gene>
    <name evidence="1" type="ORF">GCM10017643_48060</name>
</gene>
<keyword evidence="2" id="KW-1185">Reference proteome</keyword>
<name>A0A9W6JCE5_9HYPH</name>
<dbReference type="PANTHER" id="PTHR35861:SF2">
    <property type="entry name" value="FELS-2 PROPHAGE PROTEIN"/>
    <property type="match status" value="1"/>
</dbReference>
<dbReference type="AlphaFoldDB" id="A0A9W6JCE5"/>